<gene>
    <name evidence="3" type="ORF">SAMN04489716_7997</name>
</gene>
<dbReference type="NCBIfam" id="NF040563">
    <property type="entry name" value="guided_IscB"/>
    <property type="match status" value="1"/>
</dbReference>
<dbReference type="InterPro" id="IPR025938">
    <property type="entry name" value="RRXRR_dom"/>
</dbReference>
<dbReference type="EMBL" id="LT629758">
    <property type="protein sequence ID" value="SDT77527.1"/>
    <property type="molecule type" value="Genomic_DNA"/>
</dbReference>
<evidence type="ECO:0000313" key="4">
    <source>
        <dbReference type="Proteomes" id="UP000198688"/>
    </source>
</evidence>
<dbReference type="Proteomes" id="UP000198688">
    <property type="component" value="Chromosome I"/>
</dbReference>
<evidence type="ECO:0000313" key="3">
    <source>
        <dbReference type="EMBL" id="SDT77527.1"/>
    </source>
</evidence>
<dbReference type="AlphaFoldDB" id="A0A1H2D4P9"/>
<keyword evidence="4" id="KW-1185">Reference proteome</keyword>
<organism evidence="3 4">
    <name type="scientific">Actinoplanes derwentensis</name>
    <dbReference type="NCBI Taxonomy" id="113562"/>
    <lineage>
        <taxon>Bacteria</taxon>
        <taxon>Bacillati</taxon>
        <taxon>Actinomycetota</taxon>
        <taxon>Actinomycetes</taxon>
        <taxon>Micromonosporales</taxon>
        <taxon>Micromonosporaceae</taxon>
        <taxon>Actinoplanes</taxon>
    </lineage>
</organism>
<protein>
    <submittedName>
        <fullName evidence="3">RRXRR protein</fullName>
    </submittedName>
</protein>
<accession>A0A1H2D4P9</accession>
<reference evidence="3 4" key="1">
    <citation type="submission" date="2016-10" db="EMBL/GenBank/DDBJ databases">
        <authorList>
            <person name="de Groot N.N."/>
        </authorList>
    </citation>
    <scope>NUCLEOTIDE SEQUENCE [LARGE SCALE GENOMIC DNA]</scope>
    <source>
        <strain evidence="3 4">DSM 43941</strain>
    </source>
</reference>
<feature type="region of interest" description="Disordered" evidence="1">
    <location>
        <begin position="1"/>
        <end position="37"/>
    </location>
</feature>
<dbReference type="Pfam" id="PF14239">
    <property type="entry name" value="RRXRR"/>
    <property type="match status" value="1"/>
</dbReference>
<evidence type="ECO:0000259" key="2">
    <source>
        <dbReference type="Pfam" id="PF14239"/>
    </source>
</evidence>
<sequence>MNTGESAHGRVLPQPGPLESRSADNPSGRDETGSRRPIVVVGQTGVQHGRGETAVPVPAQRRHPGTVETVSGAGGNAQQQRLKESRVFVLDQAGKALQPCAPARARQLLRAGRAAVHRRTPFVIRLRDRGRDESVVPGVEAGVDPGSRYTGISVFTSRSDETGPEPVVVRTGAYSIGVQHRGGQIRDRLTARAALRRGRRTRNLRYRAPRFDNRRRPAGWLPPSLRHRIETTMSWINRLRRWAPVTAVHVEHVAFDTQLLADPQVQGRGYQHGEHAGRVAVRSSGRFNIRTAMGLVQGIHHRHVRLLQRGDGWSYRYQQERFESPPA</sequence>
<dbReference type="InterPro" id="IPR047693">
    <property type="entry name" value="RNA-guided_IscB-like"/>
</dbReference>
<name>A0A1H2D4P9_9ACTN</name>
<feature type="domain" description="RRXRR" evidence="2">
    <location>
        <begin position="87"/>
        <end position="273"/>
    </location>
</feature>
<evidence type="ECO:0000256" key="1">
    <source>
        <dbReference type="SAM" id="MobiDB-lite"/>
    </source>
</evidence>
<dbReference type="STRING" id="113562.SAMN04489716_7997"/>
<proteinExistence type="predicted"/>